<sequence>MPGGPYEATWLVCIGRTRSHRKQLNTLVSKLLLMAASIQPVLLRFVPGDKIFSTFSSGPLDVLSAQLWLHQEPVKLELPSAISFFSRNSVASRLAIAKSKQDGERNVGHNGPSHRYSIRYTSASATLRPDQPATYNGYLRAVISTPPTHLLLEAATKLDDERAQGKVRSSMHGIPILIKDNITTHPDMGMDTTAGSFALAGSRPKKSAELVERLIEAGAIILGKANLSELSYFKGEDQICGWSAVGGQSQSAYARGGIQEDDTPGGHSNPGGSSSGPAIAVSAGLAPVSIGTETAASLISPASKAALYTIKPTVNLISQQGIVLISSLADSAGPMTKSVLDLANLMDILVDPAKTSIPDGGYKSVLTNTWADLKVGVLDPAKWGSSDSWTKPDAGATKQMSEAFDSAYALIQSQAKSFHKFVPLVLPDALSIDGELAHRKLFTGHFKKDFEAYLKSLDFSHIKSLEELVQYNRDHAERELPPRYPLQDRLEKALADKSTAEELEEALLLARKVARDEGIDKILREYDLDVIIGPAESPMPTIACASGYPIASLPLGYLDFNGRPFGMAAVASGHQEAVLIKVQSAWEATFPPRQPPPYAVFAPGSAGHATL</sequence>
<dbReference type="PANTHER" id="PTHR42678:SF34">
    <property type="entry name" value="OS04G0183300 PROTEIN"/>
    <property type="match status" value="1"/>
</dbReference>
<feature type="compositionally biased region" description="Low complexity" evidence="1">
    <location>
        <begin position="265"/>
        <end position="276"/>
    </location>
</feature>
<dbReference type="VEuPathDB" id="FungiDB:CCM_09375"/>
<evidence type="ECO:0000313" key="3">
    <source>
        <dbReference type="EMBL" id="EGX87753.1"/>
    </source>
</evidence>
<keyword evidence="4" id="KW-1185">Reference proteome</keyword>
<dbReference type="Pfam" id="PF01425">
    <property type="entry name" value="Amidase"/>
    <property type="match status" value="1"/>
</dbReference>
<dbReference type="InterPro" id="IPR023631">
    <property type="entry name" value="Amidase_dom"/>
</dbReference>
<organism evidence="3 4">
    <name type="scientific">Cordyceps militaris (strain CM01)</name>
    <name type="common">Caterpillar fungus</name>
    <dbReference type="NCBI Taxonomy" id="983644"/>
    <lineage>
        <taxon>Eukaryota</taxon>
        <taxon>Fungi</taxon>
        <taxon>Dikarya</taxon>
        <taxon>Ascomycota</taxon>
        <taxon>Pezizomycotina</taxon>
        <taxon>Sordariomycetes</taxon>
        <taxon>Hypocreomycetidae</taxon>
        <taxon>Hypocreales</taxon>
        <taxon>Cordycipitaceae</taxon>
        <taxon>Cordyceps</taxon>
    </lineage>
</organism>
<dbReference type="eggNOG" id="KOG1211">
    <property type="taxonomic scope" value="Eukaryota"/>
</dbReference>
<dbReference type="GeneID" id="18171378"/>
<dbReference type="InParanoid" id="G3JUL7"/>
<accession>G3JUL7</accession>
<evidence type="ECO:0000256" key="1">
    <source>
        <dbReference type="SAM" id="MobiDB-lite"/>
    </source>
</evidence>
<dbReference type="Gene3D" id="3.90.1300.10">
    <property type="entry name" value="Amidase signature (AS) domain"/>
    <property type="match status" value="1"/>
</dbReference>
<dbReference type="PANTHER" id="PTHR42678">
    <property type="entry name" value="AMIDASE"/>
    <property type="match status" value="1"/>
</dbReference>
<dbReference type="InterPro" id="IPR036928">
    <property type="entry name" value="AS_sf"/>
</dbReference>
<reference evidence="3 4" key="1">
    <citation type="journal article" date="2011" name="Genome Biol.">
        <title>Genome sequence of the insect pathogenic fungus Cordyceps militaris, a valued traditional Chinese medicine.</title>
        <authorList>
            <person name="Zheng P."/>
            <person name="Xia Y."/>
            <person name="Xiao G."/>
            <person name="Xiong C."/>
            <person name="Hu X."/>
            <person name="Zhang S."/>
            <person name="Zheng H."/>
            <person name="Huang Y."/>
            <person name="Zhou Y."/>
            <person name="Wang S."/>
            <person name="Zhao G.P."/>
            <person name="Liu X."/>
            <person name="St Leger R.J."/>
            <person name="Wang C."/>
        </authorList>
    </citation>
    <scope>NUCLEOTIDE SEQUENCE [LARGE SCALE GENOMIC DNA]</scope>
    <source>
        <strain evidence="3 4">CM01</strain>
    </source>
</reference>
<dbReference type="STRING" id="983644.G3JUL7"/>
<dbReference type="Proteomes" id="UP000001610">
    <property type="component" value="Unassembled WGS sequence"/>
</dbReference>
<dbReference type="OrthoDB" id="566138at2759"/>
<protein>
    <submittedName>
        <fullName evidence="3">Amidase family protein</fullName>
    </submittedName>
</protein>
<evidence type="ECO:0000313" key="4">
    <source>
        <dbReference type="Proteomes" id="UP000001610"/>
    </source>
</evidence>
<dbReference type="EMBL" id="JH126407">
    <property type="protein sequence ID" value="EGX87753.1"/>
    <property type="molecule type" value="Genomic_DNA"/>
</dbReference>
<dbReference type="SUPFAM" id="SSF75304">
    <property type="entry name" value="Amidase signature (AS) enzymes"/>
    <property type="match status" value="1"/>
</dbReference>
<dbReference type="RefSeq" id="XP_006674572.1">
    <property type="nucleotide sequence ID" value="XM_006674509.1"/>
</dbReference>
<proteinExistence type="predicted"/>
<feature type="domain" description="Amidase" evidence="2">
    <location>
        <begin position="151"/>
        <end position="540"/>
    </location>
</feature>
<dbReference type="KEGG" id="cmt:CCM_09375"/>
<dbReference type="AlphaFoldDB" id="G3JUL7"/>
<dbReference type="HOGENOM" id="CLU_009600_14_3_1"/>
<feature type="region of interest" description="Disordered" evidence="1">
    <location>
        <begin position="255"/>
        <end position="276"/>
    </location>
</feature>
<name>G3JUL7_CORMM</name>
<evidence type="ECO:0000259" key="2">
    <source>
        <dbReference type="Pfam" id="PF01425"/>
    </source>
</evidence>
<dbReference type="OMA" id="YYFAAAC"/>
<gene>
    <name evidence="3" type="ORF">CCM_09375</name>
</gene>